<comment type="caution">
    <text evidence="2">The sequence shown here is derived from an EMBL/GenBank/DDBJ whole genome shotgun (WGS) entry which is preliminary data.</text>
</comment>
<dbReference type="Pfam" id="PF21778">
    <property type="entry name" value="DUF6873"/>
    <property type="match status" value="1"/>
</dbReference>
<keyword evidence="3" id="KW-1185">Reference proteome</keyword>
<dbReference type="EMBL" id="PKGS01000001">
    <property type="protein sequence ID" value="PKZ17161.1"/>
    <property type="molecule type" value="Genomic_DNA"/>
</dbReference>
<dbReference type="Proteomes" id="UP000234335">
    <property type="component" value="Unassembled WGS sequence"/>
</dbReference>
<protein>
    <recommendedName>
        <fullName evidence="1">DUF6873 domain-containing protein</fullName>
    </recommendedName>
</protein>
<evidence type="ECO:0000259" key="1">
    <source>
        <dbReference type="Pfam" id="PF21778"/>
    </source>
</evidence>
<dbReference type="RefSeq" id="WP_101539330.1">
    <property type="nucleotide sequence ID" value="NZ_PKGS01000001.1"/>
</dbReference>
<dbReference type="AlphaFoldDB" id="A0A2I1MAK6"/>
<evidence type="ECO:0000313" key="3">
    <source>
        <dbReference type="Proteomes" id="UP000234335"/>
    </source>
</evidence>
<gene>
    <name evidence="2" type="ORF">CYJ34_00180</name>
</gene>
<feature type="domain" description="DUF6873" evidence="1">
    <location>
        <begin position="3"/>
        <end position="223"/>
    </location>
</feature>
<reference evidence="2 3" key="1">
    <citation type="submission" date="2017-12" db="EMBL/GenBank/DDBJ databases">
        <title>Phylogenetic diversity of female urinary microbiome.</title>
        <authorList>
            <person name="Thomas-White K."/>
            <person name="Wolfe A.J."/>
        </authorList>
    </citation>
    <scope>NUCLEOTIDE SEQUENCE [LARGE SCALE GENOMIC DNA]</scope>
    <source>
        <strain evidence="2 3">UMB0119</strain>
    </source>
</reference>
<accession>A0A2I1MAK6</accession>
<dbReference type="InterPro" id="IPR049238">
    <property type="entry name" value="DUF6873"/>
</dbReference>
<sequence length="226" mass="26143">MLIISNKSKKEFRDFLDDKKFEYIETIDNPNLDIRIADHPDLSIFILDEENVVIDKAVVDYYKEKISGVNFISGENVEAKYPRDSIYNIYMGSDYFIHNDQTEKNILQFMNKNIYKHYFTRQGYSRCSVVPMGDKILTSDYGIYKTLKDKIEVVLLSEENIPLDGFDNGFLGGTCGFFENTLIFNGNIEKLNSYETIKMEAKKSGIKLLYPNNCDLFDTGALIFVK</sequence>
<evidence type="ECO:0000313" key="2">
    <source>
        <dbReference type="EMBL" id="PKZ17161.1"/>
    </source>
</evidence>
<organism evidence="2 3">
    <name type="scientific">Anaerococcus octavius</name>
    <dbReference type="NCBI Taxonomy" id="54007"/>
    <lineage>
        <taxon>Bacteria</taxon>
        <taxon>Bacillati</taxon>
        <taxon>Bacillota</taxon>
        <taxon>Tissierellia</taxon>
        <taxon>Tissierellales</taxon>
        <taxon>Peptoniphilaceae</taxon>
        <taxon>Anaerococcus</taxon>
    </lineage>
</organism>
<proteinExistence type="predicted"/>
<name>A0A2I1MAK6_9FIRM</name>